<dbReference type="AlphaFoldDB" id="A0A8T8SJF9"/>
<feature type="region of interest" description="Disordered" evidence="3">
    <location>
        <begin position="158"/>
        <end position="177"/>
    </location>
</feature>
<feature type="compositionally biased region" description="Basic and acidic residues" evidence="3">
    <location>
        <begin position="230"/>
        <end position="250"/>
    </location>
</feature>
<dbReference type="PANTHER" id="PTHR23325:SF1">
    <property type="entry name" value="SERUM RESPONSE FACTOR-BINDING PROTEIN 1"/>
    <property type="match status" value="1"/>
</dbReference>
<feature type="region of interest" description="Disordered" evidence="3">
    <location>
        <begin position="1"/>
        <end position="38"/>
    </location>
</feature>
<sequence length="329" mass="35227">MPKRKRTEGAESSGPAGGKEADGAVEEGTAGAGNELESAPVDIKKLASKLHHHVRVLRATAKRARTFETQRTVKRLKAAKADEERAELEAELAAFKAVDIGGTAARALLMKCAKMRLLPKGQARKEAMDEDDEDGFPLVAALRSEGSLLPVWTSLRENKTAEGSTTPQGKAAEKVQARLASSKMMAEEVTRVVQELQQIIDPSKKVQAPATSKAAEKEKATSNGAQSTKSKAEASQKATTKESTTDEPVKAKKARKEASISKGPAPQSSQAPTDENVDETMEDAEDQDLDVEESGDDDFFEGGGQLDDEDGEDDEDINSDVYDNEGEGE</sequence>
<reference evidence="5" key="2">
    <citation type="journal article" date="2019" name="IMA Fungus">
        <title>Genome sequencing and comparison of five Tilletia species to identify candidate genes for the detection of regulated species infecting wheat.</title>
        <authorList>
            <person name="Nguyen H.D.T."/>
            <person name="Sultana T."/>
            <person name="Kesanakurti P."/>
            <person name="Hambleton S."/>
        </authorList>
    </citation>
    <scope>NUCLEOTIDE SEQUENCE</scope>
    <source>
        <strain evidence="5">DAOMC 236416</strain>
    </source>
</reference>
<proteinExistence type="predicted"/>
<evidence type="ECO:0000256" key="2">
    <source>
        <dbReference type="SAM" id="Coils"/>
    </source>
</evidence>
<dbReference type="PANTHER" id="PTHR23325">
    <property type="entry name" value="SERUM RESPONSE FACTOR-BINDING"/>
    <property type="match status" value="1"/>
</dbReference>
<feature type="non-terminal residue" evidence="5">
    <location>
        <position position="1"/>
    </location>
</feature>
<dbReference type="Proteomes" id="UP000077521">
    <property type="component" value="Unassembled WGS sequence"/>
</dbReference>
<dbReference type="GO" id="GO:0030490">
    <property type="term" value="P:maturation of SSU-rRNA"/>
    <property type="evidence" value="ECO:0007669"/>
    <property type="project" value="TreeGrafter"/>
</dbReference>
<evidence type="ECO:0000256" key="3">
    <source>
        <dbReference type="SAM" id="MobiDB-lite"/>
    </source>
</evidence>
<comment type="caution">
    <text evidence="5">The sequence shown here is derived from an EMBL/GenBank/DDBJ whole genome shotgun (WGS) entry which is preliminary data.</text>
</comment>
<feature type="domain" description="Bud22" evidence="4">
    <location>
        <begin position="50"/>
        <end position="317"/>
    </location>
</feature>
<organism evidence="5 6">
    <name type="scientific">Tilletia indica</name>
    <dbReference type="NCBI Taxonomy" id="43049"/>
    <lineage>
        <taxon>Eukaryota</taxon>
        <taxon>Fungi</taxon>
        <taxon>Dikarya</taxon>
        <taxon>Basidiomycota</taxon>
        <taxon>Ustilaginomycotina</taxon>
        <taxon>Exobasidiomycetes</taxon>
        <taxon>Tilletiales</taxon>
        <taxon>Tilletiaceae</taxon>
        <taxon>Tilletia</taxon>
    </lineage>
</organism>
<dbReference type="InterPro" id="IPR015158">
    <property type="entry name" value="Bud22_dom"/>
</dbReference>
<evidence type="ECO:0000313" key="5">
    <source>
        <dbReference type="EMBL" id="KAE8241558.1"/>
    </source>
</evidence>
<feature type="region of interest" description="Disordered" evidence="3">
    <location>
        <begin position="202"/>
        <end position="329"/>
    </location>
</feature>
<dbReference type="InterPro" id="IPR037393">
    <property type="entry name" value="Bud22/SRFB1"/>
</dbReference>
<gene>
    <name evidence="5" type="ORF">A4X13_0g7359</name>
</gene>
<reference evidence="5" key="1">
    <citation type="submission" date="2016-04" db="EMBL/GenBank/DDBJ databases">
        <authorList>
            <person name="Nguyen H.D."/>
            <person name="Samba Siva P."/>
            <person name="Cullis J."/>
            <person name="Levesque C.A."/>
            <person name="Hambleton S."/>
        </authorList>
    </citation>
    <scope>NUCLEOTIDE SEQUENCE</scope>
    <source>
        <strain evidence="5">DAOMC 236416</strain>
    </source>
</reference>
<protein>
    <recommendedName>
        <fullName evidence="4">Bud22 domain-containing protein</fullName>
    </recommendedName>
</protein>
<feature type="compositionally biased region" description="Acidic residues" evidence="3">
    <location>
        <begin position="275"/>
        <end position="329"/>
    </location>
</feature>
<evidence type="ECO:0000256" key="1">
    <source>
        <dbReference type="ARBA" id="ARBA00023054"/>
    </source>
</evidence>
<dbReference type="Pfam" id="PF09073">
    <property type="entry name" value="BUD22"/>
    <property type="match status" value="1"/>
</dbReference>
<accession>A0A8T8SJF9</accession>
<feature type="coiled-coil region" evidence="2">
    <location>
        <begin position="71"/>
        <end position="98"/>
    </location>
</feature>
<keyword evidence="6" id="KW-1185">Reference proteome</keyword>
<dbReference type="GO" id="GO:0005634">
    <property type="term" value="C:nucleus"/>
    <property type="evidence" value="ECO:0007669"/>
    <property type="project" value="TreeGrafter"/>
</dbReference>
<name>A0A8T8SJF9_9BASI</name>
<keyword evidence="1 2" id="KW-0175">Coiled coil</keyword>
<evidence type="ECO:0000259" key="4">
    <source>
        <dbReference type="Pfam" id="PF09073"/>
    </source>
</evidence>
<dbReference type="EMBL" id="LWDF02000891">
    <property type="protein sequence ID" value="KAE8241558.1"/>
    <property type="molecule type" value="Genomic_DNA"/>
</dbReference>
<dbReference type="GO" id="GO:0030686">
    <property type="term" value="C:90S preribosome"/>
    <property type="evidence" value="ECO:0007669"/>
    <property type="project" value="TreeGrafter"/>
</dbReference>
<evidence type="ECO:0000313" key="6">
    <source>
        <dbReference type="Proteomes" id="UP000077521"/>
    </source>
</evidence>